<protein>
    <submittedName>
        <fullName evidence="1">Phosphoesterase</fullName>
    </submittedName>
</protein>
<evidence type="ECO:0000313" key="2">
    <source>
        <dbReference type="Proteomes" id="UP001058120"/>
    </source>
</evidence>
<accession>A0ABY5Y374</accession>
<organism evidence="1 2">
    <name type="scientific">Taurinivorans muris</name>
    <dbReference type="NCBI Taxonomy" id="2787751"/>
    <lineage>
        <taxon>Bacteria</taxon>
        <taxon>Pseudomonadati</taxon>
        <taxon>Thermodesulfobacteriota</taxon>
        <taxon>Desulfovibrionia</taxon>
        <taxon>Desulfovibrionales</taxon>
        <taxon>Desulfovibrionaceae</taxon>
        <taxon>Taurinivorans</taxon>
    </lineage>
</organism>
<dbReference type="PANTHER" id="PTHR47618">
    <property type="entry name" value="BIFUNCTIONAL OLIGORIBONUCLEASE AND PAP PHOSPHATASE NRNA"/>
    <property type="match status" value="1"/>
</dbReference>
<dbReference type="InterPro" id="IPR038763">
    <property type="entry name" value="DHH_sf"/>
</dbReference>
<dbReference type="InterPro" id="IPR051319">
    <property type="entry name" value="Oligoribo/pAp-PDE_c-di-AMP_PDE"/>
</dbReference>
<sequence length="352" mass="40439">MAYFRLLNTQLTSINTLLAKSDNWLILINADPDAMASALALQRLIGKKVKSVHIARINAITRPDNLAMIKKLHIHMRSWEPGMQKKYQKFAIVDSQPHHSPLFKNIPFSIVIDHHPLPHKDNLPFLAENNVYDVRPDYGATSTMLIEYLYNAQIRPGRYLSTALQYGIRTDTGTFGRQTTEVDLRAYHYMLRYADQNLLTQILRSEYFLEWLPYFSHAFEKLRPCGLGHFTYLTNVESPDILVVIADFFLRVYGLKYIIVSGVYEKTAICIFRGSKYNLGELAQKSFSDIGSAGGHTSLARAEISLKMLKEKDPALHIDYRRKTFKTETYEKIEAILFNILKQNGSARQITK</sequence>
<dbReference type="Gene3D" id="3.90.1640.10">
    <property type="entry name" value="inorganic pyrophosphatase (n-terminal core)"/>
    <property type="match status" value="1"/>
</dbReference>
<gene>
    <name evidence="1" type="ORF">JBF11_04900</name>
</gene>
<dbReference type="Proteomes" id="UP001058120">
    <property type="component" value="Chromosome"/>
</dbReference>
<proteinExistence type="predicted"/>
<evidence type="ECO:0000313" key="1">
    <source>
        <dbReference type="EMBL" id="UWX06647.1"/>
    </source>
</evidence>
<dbReference type="SUPFAM" id="SSF64182">
    <property type="entry name" value="DHH phosphoesterases"/>
    <property type="match status" value="1"/>
</dbReference>
<name>A0ABY5Y374_9BACT</name>
<dbReference type="PANTHER" id="PTHR47618:SF1">
    <property type="entry name" value="BIFUNCTIONAL OLIGORIBONUCLEASE AND PAP PHOSPHATASE NRNA"/>
    <property type="match status" value="1"/>
</dbReference>
<dbReference type="RefSeq" id="WP_334316258.1">
    <property type="nucleotide sequence ID" value="NZ_CP065938.1"/>
</dbReference>
<keyword evidence="2" id="KW-1185">Reference proteome</keyword>
<reference evidence="1" key="1">
    <citation type="submission" date="2020-12" db="EMBL/GenBank/DDBJ databases">
        <title>Taurinivorans muris gen. nov., sp. nov., fundamental and realized metabolic niche of a ubiquitous sulfidogenic bacterium in the murine intestine.</title>
        <authorList>
            <person name="Ye H."/>
            <person name="Hanson B.T."/>
            <person name="Loy A."/>
        </authorList>
    </citation>
    <scope>NUCLEOTIDE SEQUENCE</scope>
    <source>
        <strain evidence="1">LT0009</strain>
    </source>
</reference>
<dbReference type="EMBL" id="CP065938">
    <property type="protein sequence ID" value="UWX06647.1"/>
    <property type="molecule type" value="Genomic_DNA"/>
</dbReference>